<sequence length="120" mass="14559">MTMKEANETYQIPLDILKQYEKWNLCKGTKKVTGMWQYDDGDLERLGTIVTLYEIGFSNNEVEHYMRLSVCETDTTEKRMQILTQKREQMLDKIHFYEKRLEQLDYLRYSIDKITHTKYN</sequence>
<evidence type="ECO:0000313" key="3">
    <source>
        <dbReference type="Proteomes" id="UP000824201"/>
    </source>
</evidence>
<dbReference type="SUPFAM" id="SSF46955">
    <property type="entry name" value="Putative DNA-binding domain"/>
    <property type="match status" value="1"/>
</dbReference>
<evidence type="ECO:0000313" key="2">
    <source>
        <dbReference type="EMBL" id="HIR89403.1"/>
    </source>
</evidence>
<dbReference type="AlphaFoldDB" id="A0A9D1EGB6"/>
<dbReference type="GO" id="GO:0003677">
    <property type="term" value="F:DNA binding"/>
    <property type="evidence" value="ECO:0007669"/>
    <property type="project" value="InterPro"/>
</dbReference>
<dbReference type="InterPro" id="IPR000551">
    <property type="entry name" value="MerR-type_HTH_dom"/>
</dbReference>
<feature type="domain" description="HTH merR-type" evidence="1">
    <location>
        <begin position="1"/>
        <end position="67"/>
    </location>
</feature>
<dbReference type="GO" id="GO:0006355">
    <property type="term" value="P:regulation of DNA-templated transcription"/>
    <property type="evidence" value="ECO:0007669"/>
    <property type="project" value="InterPro"/>
</dbReference>
<dbReference type="Pfam" id="PF13411">
    <property type="entry name" value="MerR_1"/>
    <property type="match status" value="1"/>
</dbReference>
<name>A0A9D1EGB6_9FIRM</name>
<dbReference type="Proteomes" id="UP000824201">
    <property type="component" value="Unassembled WGS sequence"/>
</dbReference>
<comment type="caution">
    <text evidence="2">The sequence shown here is derived from an EMBL/GenBank/DDBJ whole genome shotgun (WGS) entry which is preliminary data.</text>
</comment>
<reference evidence="2" key="2">
    <citation type="journal article" date="2021" name="PeerJ">
        <title>Extensive microbial diversity within the chicken gut microbiome revealed by metagenomics and culture.</title>
        <authorList>
            <person name="Gilroy R."/>
            <person name="Ravi A."/>
            <person name="Getino M."/>
            <person name="Pursley I."/>
            <person name="Horton D.L."/>
            <person name="Alikhan N.F."/>
            <person name="Baker D."/>
            <person name="Gharbi K."/>
            <person name="Hall N."/>
            <person name="Watson M."/>
            <person name="Adriaenssens E.M."/>
            <person name="Foster-Nyarko E."/>
            <person name="Jarju S."/>
            <person name="Secka A."/>
            <person name="Antonio M."/>
            <person name="Oren A."/>
            <person name="Chaudhuri R.R."/>
            <person name="La Ragione R."/>
            <person name="Hildebrand F."/>
            <person name="Pallen M.J."/>
        </authorList>
    </citation>
    <scope>NUCLEOTIDE SEQUENCE</scope>
    <source>
        <strain evidence="2">ChiW13-3771</strain>
    </source>
</reference>
<accession>A0A9D1EGB6</accession>
<evidence type="ECO:0000259" key="1">
    <source>
        <dbReference type="Pfam" id="PF13411"/>
    </source>
</evidence>
<dbReference type="Gene3D" id="1.10.1660.10">
    <property type="match status" value="1"/>
</dbReference>
<organism evidence="2 3">
    <name type="scientific">Candidatus Fimimorpha faecalis</name>
    <dbReference type="NCBI Taxonomy" id="2840824"/>
    <lineage>
        <taxon>Bacteria</taxon>
        <taxon>Bacillati</taxon>
        <taxon>Bacillota</taxon>
        <taxon>Clostridia</taxon>
        <taxon>Eubacteriales</taxon>
        <taxon>Candidatus Fimimorpha</taxon>
    </lineage>
</organism>
<dbReference type="InterPro" id="IPR009061">
    <property type="entry name" value="DNA-bd_dom_put_sf"/>
</dbReference>
<proteinExistence type="predicted"/>
<dbReference type="EMBL" id="DVHN01000139">
    <property type="protein sequence ID" value="HIR89403.1"/>
    <property type="molecule type" value="Genomic_DNA"/>
</dbReference>
<gene>
    <name evidence="2" type="ORF">IAC96_10660</name>
</gene>
<protein>
    <submittedName>
        <fullName evidence="2">MerR family transcriptional regulator</fullName>
    </submittedName>
</protein>
<reference evidence="2" key="1">
    <citation type="submission" date="2020-10" db="EMBL/GenBank/DDBJ databases">
        <authorList>
            <person name="Gilroy R."/>
        </authorList>
    </citation>
    <scope>NUCLEOTIDE SEQUENCE</scope>
    <source>
        <strain evidence="2">ChiW13-3771</strain>
    </source>
</reference>